<evidence type="ECO:0000313" key="3">
    <source>
        <dbReference type="Proteomes" id="UP000694886"/>
    </source>
</evidence>
<proteinExistence type="predicted"/>
<reference evidence="3" key="1">
    <citation type="journal article" date="1997" name="Nucleic Acids Res.">
        <title>tRNAscan-SE: a program for improved detection of transfer RNA genes in genomic sequence.</title>
        <authorList>
            <person name="Lowe T.M."/>
            <person name="Eddy S.R."/>
        </authorList>
    </citation>
    <scope>NUCLEOTIDE SEQUENCE [LARGE SCALE GENOMIC DNA]</scope>
    <source>
        <strain evidence="3">r\B97-61/B2</strain>
    </source>
</reference>
<dbReference type="PANTHER" id="PTHR34687">
    <property type="entry name" value="CHAPERONE PROTEIN DNAJ-LIKE PROTEIN"/>
    <property type="match status" value="1"/>
</dbReference>
<evidence type="ECO:0000256" key="2">
    <source>
        <dbReference type="SAM" id="SignalP"/>
    </source>
</evidence>
<gene>
    <name evidence="4" type="primary">LOC18609004</name>
</gene>
<dbReference type="Proteomes" id="UP000694886">
    <property type="component" value="Chromosome 2"/>
</dbReference>
<reference evidence="4" key="2">
    <citation type="submission" date="2025-08" db="UniProtKB">
        <authorList>
            <consortium name="RefSeq"/>
        </authorList>
    </citation>
    <scope>IDENTIFICATION</scope>
</reference>
<name>A0AB32VKG3_THECC</name>
<keyword evidence="2" id="KW-0732">Signal</keyword>
<organism evidence="3 4">
    <name type="scientific">Theobroma cacao</name>
    <name type="common">Cacao</name>
    <name type="synonym">Cocoa</name>
    <dbReference type="NCBI Taxonomy" id="3641"/>
    <lineage>
        <taxon>Eukaryota</taxon>
        <taxon>Viridiplantae</taxon>
        <taxon>Streptophyta</taxon>
        <taxon>Embryophyta</taxon>
        <taxon>Tracheophyta</taxon>
        <taxon>Spermatophyta</taxon>
        <taxon>Magnoliopsida</taxon>
        <taxon>eudicotyledons</taxon>
        <taxon>Gunneridae</taxon>
        <taxon>Pentapetalae</taxon>
        <taxon>rosids</taxon>
        <taxon>malvids</taxon>
        <taxon>Malvales</taxon>
        <taxon>Malvaceae</taxon>
        <taxon>Byttnerioideae</taxon>
        <taxon>Theobroma</taxon>
    </lineage>
</organism>
<dbReference type="GeneID" id="18609004"/>
<dbReference type="AlphaFoldDB" id="A0AB32VKG3"/>
<evidence type="ECO:0000256" key="1">
    <source>
        <dbReference type="SAM" id="MobiDB-lite"/>
    </source>
</evidence>
<accession>A0AB32VKG3</accession>
<dbReference type="KEGG" id="tcc:18609004"/>
<protein>
    <submittedName>
        <fullName evidence="4">Uncharacterized protein LOC18609004</fullName>
    </submittedName>
</protein>
<dbReference type="PANTHER" id="PTHR34687:SF1">
    <property type="entry name" value="CHAPERONE PROTEIN DNAJ-LIKE PROTEIN"/>
    <property type="match status" value="1"/>
</dbReference>
<feature type="chain" id="PRO_5044331301" evidence="2">
    <location>
        <begin position="28"/>
        <end position="98"/>
    </location>
</feature>
<sequence length="98" mass="9933">MGPIVLTQVATGLSVLAGAVLVKSVMDQKPMAGPFQRCATCNGTGRVTCICSRWSDGDVGCRTCAGSGRMACSSCGGSGTGRPIPVQISVRPPTNRSS</sequence>
<feature type="region of interest" description="Disordered" evidence="1">
    <location>
        <begin position="76"/>
        <end position="98"/>
    </location>
</feature>
<dbReference type="Gramene" id="Tc02v2_t017700.1">
    <property type="protein sequence ID" value="Tc02v2_p017700.1"/>
    <property type="gene ID" value="Tc02v2_g017700"/>
</dbReference>
<dbReference type="RefSeq" id="XP_007044016.2">
    <property type="nucleotide sequence ID" value="XM_007043954.2"/>
</dbReference>
<feature type="signal peptide" evidence="2">
    <location>
        <begin position="1"/>
        <end position="27"/>
    </location>
</feature>
<evidence type="ECO:0000313" key="4">
    <source>
        <dbReference type="RefSeq" id="XP_007044016.2"/>
    </source>
</evidence>